<gene>
    <name evidence="2" type="ORF">LMG27952_05015</name>
</gene>
<reference evidence="2 3" key="1">
    <citation type="submission" date="2020-10" db="EMBL/GenBank/DDBJ databases">
        <authorList>
            <person name="Peeters C."/>
        </authorList>
    </citation>
    <scope>NUCLEOTIDE SEQUENCE [LARGE SCALE GENOMIC DNA]</scope>
    <source>
        <strain evidence="2 3">LMG 27952</strain>
    </source>
</reference>
<evidence type="ECO:0000256" key="1">
    <source>
        <dbReference type="SAM" id="SignalP"/>
    </source>
</evidence>
<keyword evidence="1" id="KW-0732">Signal</keyword>
<feature type="signal peptide" evidence="1">
    <location>
        <begin position="1"/>
        <end position="22"/>
    </location>
</feature>
<keyword evidence="3" id="KW-1185">Reference proteome</keyword>
<comment type="caution">
    <text evidence="2">The sequence shown here is derived from an EMBL/GenBank/DDBJ whole genome shotgun (WGS) entry which is preliminary data.</text>
</comment>
<feature type="chain" id="PRO_5046256694" description="DUF4148 domain-containing protein" evidence="1">
    <location>
        <begin position="23"/>
        <end position="101"/>
    </location>
</feature>
<dbReference type="Proteomes" id="UP000656319">
    <property type="component" value="Unassembled WGS sequence"/>
</dbReference>
<dbReference type="RefSeq" id="WP_201698572.1">
    <property type="nucleotide sequence ID" value="NZ_CAJHCQ010000014.1"/>
</dbReference>
<evidence type="ECO:0008006" key="4">
    <source>
        <dbReference type="Google" id="ProtNLM"/>
    </source>
</evidence>
<accession>A0ABM8NZB5</accession>
<evidence type="ECO:0000313" key="2">
    <source>
        <dbReference type="EMBL" id="CAD6550465.1"/>
    </source>
</evidence>
<dbReference type="EMBL" id="CAJHCQ010000014">
    <property type="protein sequence ID" value="CAD6550465.1"/>
    <property type="molecule type" value="Genomic_DNA"/>
</dbReference>
<proteinExistence type="predicted"/>
<protein>
    <recommendedName>
        <fullName evidence="4">DUF4148 domain-containing protein</fullName>
    </recommendedName>
</protein>
<evidence type="ECO:0000313" key="3">
    <source>
        <dbReference type="Proteomes" id="UP000656319"/>
    </source>
</evidence>
<organism evidence="2 3">
    <name type="scientific">Paraburkholderia hiiakae</name>
    <dbReference type="NCBI Taxonomy" id="1081782"/>
    <lineage>
        <taxon>Bacteria</taxon>
        <taxon>Pseudomonadati</taxon>
        <taxon>Pseudomonadota</taxon>
        <taxon>Betaproteobacteria</taxon>
        <taxon>Burkholderiales</taxon>
        <taxon>Burkholderiaceae</taxon>
        <taxon>Paraburkholderia</taxon>
    </lineage>
</organism>
<sequence>MKRVARLVILAGVLTAPNLASAQSPSAVDGQQVQAQYAQSLQASNKSMSPDEVRSGLDGRVREKAAISTSDSGAGINGYKGERYPAEVRYSSYSPPIYVAR</sequence>
<name>A0ABM8NZB5_9BURK</name>